<dbReference type="SUPFAM" id="SSF56219">
    <property type="entry name" value="DNase I-like"/>
    <property type="match status" value="1"/>
</dbReference>
<dbReference type="InterPro" id="IPR036691">
    <property type="entry name" value="Endo/exonu/phosph_ase_sf"/>
</dbReference>
<organism evidence="2 3">
    <name type="scientific">Cannabis sativa</name>
    <name type="common">Hemp</name>
    <name type="synonym">Marijuana</name>
    <dbReference type="NCBI Taxonomy" id="3483"/>
    <lineage>
        <taxon>Eukaryota</taxon>
        <taxon>Viridiplantae</taxon>
        <taxon>Streptophyta</taxon>
        <taxon>Embryophyta</taxon>
        <taxon>Tracheophyta</taxon>
        <taxon>Spermatophyta</taxon>
        <taxon>Magnoliopsida</taxon>
        <taxon>eudicotyledons</taxon>
        <taxon>Gunneridae</taxon>
        <taxon>Pentapetalae</taxon>
        <taxon>rosids</taxon>
        <taxon>fabids</taxon>
        <taxon>Rosales</taxon>
        <taxon>Cannabaceae</taxon>
        <taxon>Cannabis</taxon>
    </lineage>
</organism>
<reference evidence="2 3" key="1">
    <citation type="journal article" date="2020" name="bioRxiv">
        <title>Sequence and annotation of 42 cannabis genomes reveals extensive copy number variation in cannabinoid synthesis and pathogen resistance genes.</title>
        <authorList>
            <person name="Mckernan K.J."/>
            <person name="Helbert Y."/>
            <person name="Kane L.T."/>
            <person name="Ebling H."/>
            <person name="Zhang L."/>
            <person name="Liu B."/>
            <person name="Eaton Z."/>
            <person name="Mclaughlin S."/>
            <person name="Kingan S."/>
            <person name="Baybayan P."/>
            <person name="Concepcion G."/>
            <person name="Jordan M."/>
            <person name="Riva A."/>
            <person name="Barbazuk W."/>
            <person name="Harkins T."/>
        </authorList>
    </citation>
    <scope>NUCLEOTIDE SEQUENCE [LARGE SCALE GENOMIC DNA]</scope>
    <source>
        <strain evidence="3">cv. Jamaican Lion 4</strain>
        <tissue evidence="2">Leaf</tissue>
    </source>
</reference>
<gene>
    <name evidence="2" type="ORF">F8388_012678</name>
</gene>
<dbReference type="Gene3D" id="3.60.10.10">
    <property type="entry name" value="Endonuclease/exonuclease/phosphatase"/>
    <property type="match status" value="1"/>
</dbReference>
<name>A0A7J6HAF6_CANSA</name>
<accession>A0A7J6HAF6</accession>
<dbReference type="EMBL" id="JAATIP010000019">
    <property type="protein sequence ID" value="KAF4392222.1"/>
    <property type="molecule type" value="Genomic_DNA"/>
</dbReference>
<dbReference type="InterPro" id="IPR005135">
    <property type="entry name" value="Endo/exonuclease/phosphatase"/>
</dbReference>
<dbReference type="Proteomes" id="UP000525078">
    <property type="component" value="Unassembled WGS sequence"/>
</dbReference>
<dbReference type="PANTHER" id="PTHR33710:SF71">
    <property type="entry name" value="ENDONUCLEASE_EXONUCLEASE_PHOSPHATASE DOMAIN-CONTAINING PROTEIN"/>
    <property type="match status" value="1"/>
</dbReference>
<dbReference type="Pfam" id="PF03372">
    <property type="entry name" value="Exo_endo_phos"/>
    <property type="match status" value="1"/>
</dbReference>
<protein>
    <recommendedName>
        <fullName evidence="1">Endonuclease/exonuclease/phosphatase domain-containing protein</fullName>
    </recommendedName>
</protein>
<evidence type="ECO:0000313" key="3">
    <source>
        <dbReference type="Proteomes" id="UP000525078"/>
    </source>
</evidence>
<proteinExistence type="predicted"/>
<feature type="domain" description="Endonuclease/exonuclease/phosphatase" evidence="1">
    <location>
        <begin position="20"/>
        <end position="180"/>
    </location>
</feature>
<dbReference type="PANTHER" id="PTHR33710">
    <property type="entry name" value="BNAC02G09200D PROTEIN"/>
    <property type="match status" value="1"/>
</dbReference>
<comment type="caution">
    <text evidence="2">The sequence shown here is derived from an EMBL/GenBank/DDBJ whole genome shotgun (WGS) entry which is preliminary data.</text>
</comment>
<evidence type="ECO:0000259" key="1">
    <source>
        <dbReference type="Pfam" id="PF03372"/>
    </source>
</evidence>
<sequence length="357" mass="40891">MRLCEVLQFGENLWAVDRIGLSGGLLLMWKDDVKVRVDSSSPGHIVAEVAGRGFLPWTLTCFYGNPDAAQRKFSWELLRKICRETHGSWLCVGDFNEIVSLAKKSGGRLRGASAMEEFKKVLDQCCLIDFSPVKTDFTWCNEHESNTVMERLDRGLCNQEWFDQFEGVDVQLLDWWESDHRPLVVDISIVEDGTQSGKAKRNTRFHFEEAWCEEDECKAIVEGHWKSGEPCAIAGSFHGKTHRVGKILHGWNKKRKKELNGRITKAKKDVVDKGTRWRVGNGQRVRIVEDPWLPGPRSFKIYDKPELPAQLCVVDLTLPNGEWDESFIRANFNDEDAKLIISLPHVKDGVEDKMMWD</sequence>
<dbReference type="AlphaFoldDB" id="A0A7J6HAF6"/>
<evidence type="ECO:0000313" key="2">
    <source>
        <dbReference type="EMBL" id="KAF4392222.1"/>
    </source>
</evidence>